<gene>
    <name evidence="1" type="ORF">SK803_14295</name>
</gene>
<dbReference type="SUPFAM" id="SSF63829">
    <property type="entry name" value="Calcium-dependent phosphotriesterase"/>
    <property type="match status" value="1"/>
</dbReference>
<dbReference type="RefSeq" id="WP_319966458.1">
    <property type="nucleotide sequence ID" value="NZ_JAXAVW010000010.1"/>
</dbReference>
<keyword evidence="2" id="KW-1185">Reference proteome</keyword>
<evidence type="ECO:0000313" key="2">
    <source>
        <dbReference type="Proteomes" id="UP001285521"/>
    </source>
</evidence>
<name>A0ABU4SZR1_9PSEU</name>
<dbReference type="NCBIfam" id="TIGR01634">
    <property type="entry name" value="tail_P2_I"/>
    <property type="match status" value="1"/>
</dbReference>
<accession>A0ABU4SZR1</accession>
<reference evidence="1 2" key="2">
    <citation type="submission" date="2023-11" db="EMBL/GenBank/DDBJ databases">
        <authorList>
            <person name="Lara A.C."/>
            <person name="Chronakova A."/>
        </authorList>
    </citation>
    <scope>NUCLEOTIDE SEQUENCE [LARGE SCALE GENOMIC DNA]</scope>
    <source>
        <strain evidence="1 2">BCCO 10_0856</strain>
    </source>
</reference>
<dbReference type="Proteomes" id="UP001285521">
    <property type="component" value="Unassembled WGS sequence"/>
</dbReference>
<dbReference type="Pfam" id="PF09684">
    <property type="entry name" value="Tail_P2_I"/>
    <property type="match status" value="1"/>
</dbReference>
<proteinExistence type="predicted"/>
<dbReference type="InterPro" id="IPR011748">
    <property type="entry name" value="Unchr_phage_tail-like"/>
</dbReference>
<dbReference type="NCBIfam" id="TIGR02242">
    <property type="entry name" value="tail_TIGR02242"/>
    <property type="match status" value="1"/>
</dbReference>
<sequence>MDAGREVAIAVAAQWHRCVHVHTVVDASGVVSLESVDVEPSSTAGPVPRSAGLAVGPDRRVYRAIPEDGRIVRSPWRPGTRQFASEDEDLLTPQRLRDAGAFTAIGTTAPPVAATALAVSPDGLLALVDATDGAVVVLDLVDGRPIRRERLSAVDLALAGDELLVCVDDPAQPLWRLPWRRSPRPVSGSVPARPARVAVAEDGTRWVLAGERVYEIGGKRILGPVAGATDVEVDGQGRVVVAGLPGSDFARYLVGDGVSSTAPLRAPRYDGRGLARTPDGRIAYWAGKRLGVGFPASVRYRTEGEVRTFALDSGGYGRRWGRIFVDACVPDGAALRVECLTSDDGEPPPATGKSFALHRRGQPELPWTRADDFVTYEAPVNAPPGRFLWLVLTLRGTPAVTPRVRAVRVEKAAPHLIDKLPAVYSAEPRAAAFLDRYLTMLAGPLFDVEAAAEERHVLLDPSATPAELLPWLASLVGLVLDDRWPEPARRELIARAVPLFRARGTAGALREMIKILLGVEPVLVERFRFRSVADPDRVDAGFAEHAHRFSVVVRGRLSSAQAAALRDLLDEHRPAHTVVEICTAGSARLGLGWHLALTSVVGPEAGFGQLAVGGVVGRNAVLGRPSGGLRVGAGRLGQDARVEP</sequence>
<dbReference type="EMBL" id="JAXAVW010000010">
    <property type="protein sequence ID" value="MDX8031395.1"/>
    <property type="molecule type" value="Genomic_DNA"/>
</dbReference>
<evidence type="ECO:0000313" key="1">
    <source>
        <dbReference type="EMBL" id="MDX8031395.1"/>
    </source>
</evidence>
<reference evidence="1 2" key="1">
    <citation type="submission" date="2023-11" db="EMBL/GenBank/DDBJ databases">
        <title>Lentzea sokolovensis, sp. nov., Lentzea kristufkii, sp. nov., and Lentzea miocenensis, sp. nov., rare actinobacteria from Sokolov Coal Basin, Miocene lacustrine sediment, Czech Republic.</title>
        <authorList>
            <person name="Lara A."/>
            <person name="Kotroba L."/>
            <person name="Nouioui I."/>
            <person name="Neumann-Schaal M."/>
            <person name="Mast Y."/>
            <person name="Chronakova A."/>
        </authorList>
    </citation>
    <scope>NUCLEOTIDE SEQUENCE [LARGE SCALE GENOMIC DNA]</scope>
    <source>
        <strain evidence="1 2">BCCO 10_0856</strain>
    </source>
</reference>
<protein>
    <submittedName>
        <fullName evidence="1">Phage tail protein I</fullName>
    </submittedName>
</protein>
<dbReference type="InterPro" id="IPR006521">
    <property type="entry name" value="Tail_protein_I"/>
</dbReference>
<organism evidence="1 2">
    <name type="scientific">Lentzea miocenica</name>
    <dbReference type="NCBI Taxonomy" id="3095431"/>
    <lineage>
        <taxon>Bacteria</taxon>
        <taxon>Bacillati</taxon>
        <taxon>Actinomycetota</taxon>
        <taxon>Actinomycetes</taxon>
        <taxon>Pseudonocardiales</taxon>
        <taxon>Pseudonocardiaceae</taxon>
        <taxon>Lentzea</taxon>
    </lineage>
</organism>
<comment type="caution">
    <text evidence="1">The sequence shown here is derived from an EMBL/GenBank/DDBJ whole genome shotgun (WGS) entry which is preliminary data.</text>
</comment>